<proteinExistence type="predicted"/>
<evidence type="ECO:0000313" key="2">
    <source>
        <dbReference type="EnsemblMetazoa" id="ASIC013205-PA"/>
    </source>
</evidence>
<name>A0A084W4W6_ANOSI</name>
<keyword evidence="3" id="KW-1185">Reference proteome</keyword>
<protein>
    <submittedName>
        <fullName evidence="1 2">Uncharacterized protein</fullName>
    </submittedName>
</protein>
<dbReference type="VEuPathDB" id="VectorBase:ASIC013205"/>
<reference evidence="2" key="2">
    <citation type="submission" date="2020-05" db="UniProtKB">
        <authorList>
            <consortium name="EnsemblMetazoa"/>
        </authorList>
    </citation>
    <scope>IDENTIFICATION</scope>
</reference>
<dbReference type="EnsemblMetazoa" id="ASIC013205-RA">
    <property type="protein sequence ID" value="ASIC013205-PA"/>
    <property type="gene ID" value="ASIC013205"/>
</dbReference>
<accession>A0A084W4W6</accession>
<sequence>MLSYLIQVLFKAHIPKCSYECGSAAFDREWNFRNGFVLEQQLARESPAPDVATLYETNCVLFFFHSGRCIGRGSEWNEPLHRKVFVGASSSIFLWLRTAFFRSTCFVVLSFMLYGKVLSSTLECMSLHVHCTVHGGECQFVFVCSTFPLPRIYIPVINSVNGTRRYRFSPLAVMSHADKTPASLGV</sequence>
<gene>
    <name evidence="1" type="ORF">ZHAS_00013205</name>
</gene>
<dbReference type="EMBL" id="KE525300">
    <property type="protein sequence ID" value="KFB45260.1"/>
    <property type="molecule type" value="Genomic_DNA"/>
</dbReference>
<dbReference type="Proteomes" id="UP000030765">
    <property type="component" value="Unassembled WGS sequence"/>
</dbReference>
<organism evidence="1">
    <name type="scientific">Anopheles sinensis</name>
    <name type="common">Mosquito</name>
    <dbReference type="NCBI Taxonomy" id="74873"/>
    <lineage>
        <taxon>Eukaryota</taxon>
        <taxon>Metazoa</taxon>
        <taxon>Ecdysozoa</taxon>
        <taxon>Arthropoda</taxon>
        <taxon>Hexapoda</taxon>
        <taxon>Insecta</taxon>
        <taxon>Pterygota</taxon>
        <taxon>Neoptera</taxon>
        <taxon>Endopterygota</taxon>
        <taxon>Diptera</taxon>
        <taxon>Nematocera</taxon>
        <taxon>Culicoidea</taxon>
        <taxon>Culicidae</taxon>
        <taxon>Anophelinae</taxon>
        <taxon>Anopheles</taxon>
    </lineage>
</organism>
<dbReference type="EMBL" id="ATLV01020392">
    <property type="status" value="NOT_ANNOTATED_CDS"/>
    <property type="molecule type" value="Genomic_DNA"/>
</dbReference>
<evidence type="ECO:0000313" key="1">
    <source>
        <dbReference type="EMBL" id="KFB45260.1"/>
    </source>
</evidence>
<reference evidence="1 3" key="1">
    <citation type="journal article" date="2014" name="BMC Genomics">
        <title>Genome sequence of Anopheles sinensis provides insight into genetics basis of mosquito competence for malaria parasites.</title>
        <authorList>
            <person name="Zhou D."/>
            <person name="Zhang D."/>
            <person name="Ding G."/>
            <person name="Shi L."/>
            <person name="Hou Q."/>
            <person name="Ye Y."/>
            <person name="Xu Y."/>
            <person name="Zhou H."/>
            <person name="Xiong C."/>
            <person name="Li S."/>
            <person name="Yu J."/>
            <person name="Hong S."/>
            <person name="Yu X."/>
            <person name="Zou P."/>
            <person name="Chen C."/>
            <person name="Chang X."/>
            <person name="Wang W."/>
            <person name="Lv Y."/>
            <person name="Sun Y."/>
            <person name="Ma L."/>
            <person name="Shen B."/>
            <person name="Zhu C."/>
        </authorList>
    </citation>
    <scope>NUCLEOTIDE SEQUENCE [LARGE SCALE GENOMIC DNA]</scope>
</reference>
<dbReference type="AlphaFoldDB" id="A0A084W4W6"/>
<evidence type="ECO:0000313" key="3">
    <source>
        <dbReference type="Proteomes" id="UP000030765"/>
    </source>
</evidence>